<dbReference type="EMBL" id="UINC01094641">
    <property type="protein sequence ID" value="SVC50045.1"/>
    <property type="molecule type" value="Genomic_DNA"/>
</dbReference>
<dbReference type="PANTHER" id="PTHR30476">
    <property type="entry name" value="UPF0234 PROTEIN YAJQ"/>
    <property type="match status" value="1"/>
</dbReference>
<dbReference type="GO" id="GO:0005829">
    <property type="term" value="C:cytosol"/>
    <property type="evidence" value="ECO:0007669"/>
    <property type="project" value="TreeGrafter"/>
</dbReference>
<dbReference type="Gene3D" id="3.30.70.860">
    <property type="match status" value="1"/>
</dbReference>
<name>A0A382MPI7_9ZZZZ</name>
<proteinExistence type="inferred from homology"/>
<protein>
    <submittedName>
        <fullName evidence="3">Uncharacterized protein</fullName>
    </submittedName>
</protein>
<organism evidence="3">
    <name type="scientific">marine metagenome</name>
    <dbReference type="NCBI Taxonomy" id="408172"/>
    <lineage>
        <taxon>unclassified sequences</taxon>
        <taxon>metagenomes</taxon>
        <taxon>ecological metagenomes</taxon>
    </lineage>
</organism>
<dbReference type="InterPro" id="IPR036183">
    <property type="entry name" value="YajQ-like_sf"/>
</dbReference>
<dbReference type="InterPro" id="IPR035571">
    <property type="entry name" value="UPF0234-like_C"/>
</dbReference>
<reference evidence="3" key="1">
    <citation type="submission" date="2018-05" db="EMBL/GenBank/DDBJ databases">
        <authorList>
            <person name="Lanie J.A."/>
            <person name="Ng W.-L."/>
            <person name="Kazmierczak K.M."/>
            <person name="Andrzejewski T.M."/>
            <person name="Davidsen T.M."/>
            <person name="Wayne K.J."/>
            <person name="Tettelin H."/>
            <person name="Glass J.I."/>
            <person name="Rusch D."/>
            <person name="Podicherti R."/>
            <person name="Tsui H.-C.T."/>
            <person name="Winkler M.E."/>
        </authorList>
    </citation>
    <scope>NUCLEOTIDE SEQUENCE</scope>
</reference>
<dbReference type="InterPro" id="IPR035570">
    <property type="entry name" value="UPF0234_N"/>
</dbReference>
<evidence type="ECO:0000256" key="2">
    <source>
        <dbReference type="ARBA" id="ARBA00093450"/>
    </source>
</evidence>
<dbReference type="Gene3D" id="3.30.70.990">
    <property type="entry name" value="YajQ-like, domain 2"/>
    <property type="match status" value="1"/>
</dbReference>
<dbReference type="HAMAP" id="MF_00632">
    <property type="entry name" value="UPF0234"/>
    <property type="match status" value="1"/>
</dbReference>
<sequence>MPSFDIVSRTDLAEVGNAVRGATREIGTRYDFKGSTCSIEHVDATLTVNADDDFKLKQVCELLKTYMAKRKVNMAAFEFGKPEKASGNSLRQIITIKQGVDRELAQRIVKKIKNSKLKVQTAIQGDEMRISGKKRDDLQDTITLIKELKIRHPLQYVNFRE</sequence>
<dbReference type="Pfam" id="PF04461">
    <property type="entry name" value="YajQ"/>
    <property type="match status" value="1"/>
</dbReference>
<evidence type="ECO:0000256" key="1">
    <source>
        <dbReference type="ARBA" id="ARBA00022741"/>
    </source>
</evidence>
<dbReference type="PANTHER" id="PTHR30476:SF0">
    <property type="entry name" value="UPF0234 PROTEIN YAJQ"/>
    <property type="match status" value="1"/>
</dbReference>
<dbReference type="CDD" id="cd11740">
    <property type="entry name" value="YajQ_like"/>
    <property type="match status" value="1"/>
</dbReference>
<dbReference type="GO" id="GO:0000166">
    <property type="term" value="F:nucleotide binding"/>
    <property type="evidence" value="ECO:0007669"/>
    <property type="project" value="UniProtKB-KW"/>
</dbReference>
<evidence type="ECO:0000313" key="3">
    <source>
        <dbReference type="EMBL" id="SVC50045.1"/>
    </source>
</evidence>
<gene>
    <name evidence="3" type="ORF">METZ01_LOCUS302899</name>
</gene>
<dbReference type="AlphaFoldDB" id="A0A382MPI7"/>
<dbReference type="InterPro" id="IPR007551">
    <property type="entry name" value="YajQ/Smlt4090-like"/>
</dbReference>
<comment type="similarity">
    <text evidence="2">Belongs to the YajQ family.</text>
</comment>
<accession>A0A382MPI7</accession>
<dbReference type="NCBIfam" id="NF003819">
    <property type="entry name" value="PRK05412.1"/>
    <property type="match status" value="1"/>
</dbReference>
<keyword evidence="1" id="KW-0547">Nucleotide-binding</keyword>
<dbReference type="SUPFAM" id="SSF89963">
    <property type="entry name" value="YajQ-like"/>
    <property type="match status" value="2"/>
</dbReference>